<accession>A0A9D4UVN2</accession>
<comment type="caution">
    <text evidence="4">The sequence shown here is derived from an EMBL/GenBank/DDBJ whole genome shotgun (WGS) entry which is preliminary data.</text>
</comment>
<protein>
    <submittedName>
        <fullName evidence="4">Uncharacterized protein</fullName>
    </submittedName>
</protein>
<reference evidence="4" key="1">
    <citation type="submission" date="2021-01" db="EMBL/GenBank/DDBJ databases">
        <title>Adiantum capillus-veneris genome.</title>
        <authorList>
            <person name="Fang Y."/>
            <person name="Liao Q."/>
        </authorList>
    </citation>
    <scope>NUCLEOTIDE SEQUENCE</scope>
    <source>
        <strain evidence="4">H3</strain>
        <tissue evidence="4">Leaf</tissue>
    </source>
</reference>
<name>A0A9D4UVN2_ADICA</name>
<evidence type="ECO:0000313" key="5">
    <source>
        <dbReference type="Proteomes" id="UP000886520"/>
    </source>
</evidence>
<evidence type="ECO:0000259" key="3">
    <source>
        <dbReference type="Pfam" id="PF21647"/>
    </source>
</evidence>
<dbReference type="PANTHER" id="PTHR31928:SF4">
    <property type="entry name" value="OS08G0541500 PROTEIN"/>
    <property type="match status" value="1"/>
</dbReference>
<dbReference type="Pfam" id="PF21647">
    <property type="entry name" value="DUF6857"/>
    <property type="match status" value="1"/>
</dbReference>
<gene>
    <name evidence="4" type="ORF">GOP47_0010772</name>
</gene>
<dbReference type="InterPro" id="IPR049172">
    <property type="entry name" value="DUF6857_pln"/>
</dbReference>
<dbReference type="Pfam" id="PF06075">
    <property type="entry name" value="DUF936"/>
    <property type="match status" value="1"/>
</dbReference>
<evidence type="ECO:0000256" key="1">
    <source>
        <dbReference type="SAM" id="MobiDB-lite"/>
    </source>
</evidence>
<dbReference type="InterPro" id="IPR010341">
    <property type="entry name" value="DUF936_pln"/>
</dbReference>
<organism evidence="4 5">
    <name type="scientific">Adiantum capillus-veneris</name>
    <name type="common">Maidenhair fern</name>
    <dbReference type="NCBI Taxonomy" id="13818"/>
    <lineage>
        <taxon>Eukaryota</taxon>
        <taxon>Viridiplantae</taxon>
        <taxon>Streptophyta</taxon>
        <taxon>Embryophyta</taxon>
        <taxon>Tracheophyta</taxon>
        <taxon>Polypodiopsida</taxon>
        <taxon>Polypodiidae</taxon>
        <taxon>Polypodiales</taxon>
        <taxon>Pteridineae</taxon>
        <taxon>Pteridaceae</taxon>
        <taxon>Vittarioideae</taxon>
        <taxon>Adiantum</taxon>
    </lineage>
</organism>
<dbReference type="InterPro" id="IPR048297">
    <property type="entry name" value="DUF936_dom_pln"/>
</dbReference>
<feature type="domain" description="DUF6857" evidence="3">
    <location>
        <begin position="445"/>
        <end position="803"/>
    </location>
</feature>
<feature type="region of interest" description="Disordered" evidence="1">
    <location>
        <begin position="336"/>
        <end position="359"/>
    </location>
</feature>
<feature type="domain" description="DUF936" evidence="2">
    <location>
        <begin position="5"/>
        <end position="120"/>
    </location>
</feature>
<dbReference type="AlphaFoldDB" id="A0A9D4UVN2"/>
<keyword evidence="5" id="KW-1185">Reference proteome</keyword>
<proteinExistence type="predicted"/>
<dbReference type="Proteomes" id="UP000886520">
    <property type="component" value="Chromosome 10"/>
</dbReference>
<evidence type="ECO:0000259" key="2">
    <source>
        <dbReference type="Pfam" id="PF06075"/>
    </source>
</evidence>
<dbReference type="OrthoDB" id="1910897at2759"/>
<dbReference type="EMBL" id="JABFUD020000010">
    <property type="protein sequence ID" value="KAI5074811.1"/>
    <property type="molecule type" value="Genomic_DNA"/>
</dbReference>
<feature type="region of interest" description="Disordered" evidence="1">
    <location>
        <begin position="188"/>
        <end position="208"/>
    </location>
</feature>
<dbReference type="PANTHER" id="PTHR31928">
    <property type="entry name" value="EXPRESSED PROTEIN"/>
    <property type="match status" value="1"/>
</dbReference>
<sequence>MAALLTPGILTKLLDKIGCVAKVAGAHRAVFLQVVGIVPAISASDHLSPHHGFYIKVSDSSHCTYMSLAEEHDDLILSNKLQLGQLIQVERLDLGSPVPILRGVQPLPGKQSFFGNPQELHLSDSSDFLHVFNAGKPFGEGKESSKANNLAATGLLGLPSEPACDRRCSLGAKDARVKIDKPAEKNECLKGPEFSSPPVFTSPRNKFLPGRRSGERASWAIVGVPLAEKLEDSQEVRPSRTKVIPEFSPVHSRSVSASPARHHSVRSSLVFNEKDGLLGDDMSHTAAKGSPEVRKLFQKVAISSTTEASSRYRQVSPAFKRAVSVGKVGQRLCAEETKTRSNPLRKSISKGRTGDTISTEMSNKNKTAQRCREDTRLGKSSRCEINNVLAEGETTPLKSMRDVKAGSGVSFAVCSKVDEYISLPSSPSLVAVSDVKSVRLENGGRIISDLLSANLLALGKKAVKRQLTATIAASEALQEASATQAIIQCLSDFAEFCTTARPENPGPVVDKFFAFYNALVDAGKNVCAMAESRLLIDLERKDKEAAFLKRSCRIYNEKNQAAASWVNAALSSGLTACPWANKDQKPLKSPTREGFDGKCCKNKMSSFSSPARMVARPPACPAALPNSINGTQNRSLMSPPPFRALGDEHGFKGNKTPSSKCQSETFQPVDMKELPPSNMLPPERRADLLLAWAKGNGFAETVVLAKELQSEAETWFLRFVESALDSGYKAAIREATVRSRTRHASSPWPDDNNKVSTVLSDLKRVNEWLDEMTCGRRTFPSCELEETTAKLKQKLYNLLIQLVLRSPSQIISNSVGS</sequence>
<evidence type="ECO:0000313" key="4">
    <source>
        <dbReference type="EMBL" id="KAI5074811.1"/>
    </source>
</evidence>